<dbReference type="Proteomes" id="UP000800094">
    <property type="component" value="Unassembled WGS sequence"/>
</dbReference>
<keyword evidence="2" id="KW-1185">Reference proteome</keyword>
<name>A0A6A6I644_9PLEO</name>
<gene>
    <name evidence="1" type="ORF">BU26DRAFT_70552</name>
</gene>
<proteinExistence type="predicted"/>
<dbReference type="RefSeq" id="XP_033680532.1">
    <property type="nucleotide sequence ID" value="XM_033836244.1"/>
</dbReference>
<evidence type="ECO:0000313" key="1">
    <source>
        <dbReference type="EMBL" id="KAF2245528.1"/>
    </source>
</evidence>
<dbReference type="AlphaFoldDB" id="A0A6A6I644"/>
<dbReference type="EMBL" id="ML987200">
    <property type="protein sequence ID" value="KAF2245528.1"/>
    <property type="molecule type" value="Genomic_DNA"/>
</dbReference>
<accession>A0A6A6I644</accession>
<evidence type="ECO:0000313" key="2">
    <source>
        <dbReference type="Proteomes" id="UP000800094"/>
    </source>
</evidence>
<organism evidence="1 2">
    <name type="scientific">Trematosphaeria pertusa</name>
    <dbReference type="NCBI Taxonomy" id="390896"/>
    <lineage>
        <taxon>Eukaryota</taxon>
        <taxon>Fungi</taxon>
        <taxon>Dikarya</taxon>
        <taxon>Ascomycota</taxon>
        <taxon>Pezizomycotina</taxon>
        <taxon>Dothideomycetes</taxon>
        <taxon>Pleosporomycetidae</taxon>
        <taxon>Pleosporales</taxon>
        <taxon>Massarineae</taxon>
        <taxon>Trematosphaeriaceae</taxon>
        <taxon>Trematosphaeria</taxon>
    </lineage>
</organism>
<sequence length="150" mass="16876">MAMWCLLRYHPKLSQMIRVPRIVGRPLFTRDSISDDGSHHVDLFIALLGDGPVDNTSVKSSTDSTPFAISAPIRHSTDLSRSVPLRFDTRAMSSSGRYRDNEVAFWEGRCQYGGVTLFAKRKNRARRRGADVGGFLGYCSFVGPCRQYQE</sequence>
<reference evidence="1" key="1">
    <citation type="journal article" date="2020" name="Stud. Mycol.">
        <title>101 Dothideomycetes genomes: a test case for predicting lifestyles and emergence of pathogens.</title>
        <authorList>
            <person name="Haridas S."/>
            <person name="Albert R."/>
            <person name="Binder M."/>
            <person name="Bloem J."/>
            <person name="Labutti K."/>
            <person name="Salamov A."/>
            <person name="Andreopoulos B."/>
            <person name="Baker S."/>
            <person name="Barry K."/>
            <person name="Bills G."/>
            <person name="Bluhm B."/>
            <person name="Cannon C."/>
            <person name="Castanera R."/>
            <person name="Culley D."/>
            <person name="Daum C."/>
            <person name="Ezra D."/>
            <person name="Gonzalez J."/>
            <person name="Henrissat B."/>
            <person name="Kuo A."/>
            <person name="Liang C."/>
            <person name="Lipzen A."/>
            <person name="Lutzoni F."/>
            <person name="Magnuson J."/>
            <person name="Mondo S."/>
            <person name="Nolan M."/>
            <person name="Ohm R."/>
            <person name="Pangilinan J."/>
            <person name="Park H.-J."/>
            <person name="Ramirez L."/>
            <person name="Alfaro M."/>
            <person name="Sun H."/>
            <person name="Tritt A."/>
            <person name="Yoshinaga Y."/>
            <person name="Zwiers L.-H."/>
            <person name="Turgeon B."/>
            <person name="Goodwin S."/>
            <person name="Spatafora J."/>
            <person name="Crous P."/>
            <person name="Grigoriev I."/>
        </authorList>
    </citation>
    <scope>NUCLEOTIDE SEQUENCE</scope>
    <source>
        <strain evidence="1">CBS 122368</strain>
    </source>
</reference>
<protein>
    <submittedName>
        <fullName evidence="1">Uncharacterized protein</fullName>
    </submittedName>
</protein>
<dbReference type="GeneID" id="54589574"/>